<feature type="region of interest" description="Disordered" evidence="5">
    <location>
        <begin position="175"/>
        <end position="219"/>
    </location>
</feature>
<dbReference type="RefSeq" id="XP_033580515.1">
    <property type="nucleotide sequence ID" value="XM_033725216.1"/>
</dbReference>
<reference evidence="7 9" key="1">
    <citation type="journal article" date="2020" name="Stud. Mycol.">
        <title>101 Dothideomycetes genomes: a test case for predicting lifestyles and emergence of pathogens.</title>
        <authorList>
            <person name="Haridas S."/>
            <person name="Albert R."/>
            <person name="Binder M."/>
            <person name="Bloem J."/>
            <person name="Labutti K."/>
            <person name="Salamov A."/>
            <person name="Andreopoulos B."/>
            <person name="Baker S."/>
            <person name="Barry K."/>
            <person name="Bills G."/>
            <person name="Bluhm B."/>
            <person name="Cannon C."/>
            <person name="Castanera R."/>
            <person name="Culley D."/>
            <person name="Daum C."/>
            <person name="Ezra D."/>
            <person name="Gonzalez J."/>
            <person name="Henrissat B."/>
            <person name="Kuo A."/>
            <person name="Liang C."/>
            <person name="Lipzen A."/>
            <person name="Lutzoni F."/>
            <person name="Magnuson J."/>
            <person name="Mondo S."/>
            <person name="Nolan M."/>
            <person name="Ohm R."/>
            <person name="Pangilinan J."/>
            <person name="Park H.-J."/>
            <person name="Ramirez L."/>
            <person name="Alfaro M."/>
            <person name="Sun H."/>
            <person name="Tritt A."/>
            <person name="Yoshinaga Y."/>
            <person name="Zwiers L.-H."/>
            <person name="Turgeon B."/>
            <person name="Goodwin S."/>
            <person name="Spatafora J."/>
            <person name="Crous P."/>
            <person name="Grigoriev I."/>
        </authorList>
    </citation>
    <scope>NUCLEOTIDE SEQUENCE</scope>
    <source>
        <strain evidence="7 9">CBS 304.34</strain>
    </source>
</reference>
<dbReference type="InterPro" id="IPR002893">
    <property type="entry name" value="Znf_MYND"/>
</dbReference>
<reference evidence="9" key="3">
    <citation type="submission" date="2025-04" db="UniProtKB">
        <authorList>
            <consortium name="RefSeq"/>
        </authorList>
    </citation>
    <scope>IDENTIFICATION</scope>
    <source>
        <strain evidence="9">CBS 304.34</strain>
    </source>
</reference>
<dbReference type="OrthoDB" id="167809at2759"/>
<keyword evidence="8" id="KW-1185">Reference proteome</keyword>
<proteinExistence type="predicted"/>
<dbReference type="EMBL" id="MU003696">
    <property type="protein sequence ID" value="KAF2813551.1"/>
    <property type="molecule type" value="Genomic_DNA"/>
</dbReference>
<sequence length="527" mass="57439">MSSPNPHMDLLMRARNQIEMEGGVPAGQDSRQYTQFGMQKIQHTMAMEGINVEQTSCTHRVLLGRFCVDCGTEMTSGSSSVPNPRARNVNGPVPLEEEGPCAHKTHFAGACVDCGKAMASGTSSARGLTLSDNEPKTPAPWEKGPCTHKNLFGRFCVDCGERITAPAPLPTTLTHNEAVPLADKPSSTREAEDDDLPDLIPNPHRPHKAATLPTSQTPEPACTHPTTFGGICLACNADTRPTNPPPNPRPQPPYNAHPIPETVDLRVAPRSSRLAGITRSDPLPEGFDTKSLTRAEAREFADLRLGSIMGHETLKESWKDKPDGEVCAAMLGDMGKEILREMLVDELLGVKPGGRGVENGRLGMAIKSLVDEAMLERLGAVDLGGGGRGGAAPAHPPTRADDRDKENRNPNRPESHAAFMARLERNARERRAEGEPRYRLVERDPPPTHEEAVRIAREEYDSKPPARCPICDKLGALRACTGCYRRFYCSPACQRADWAQHKQACRDHSNSRAARRECGEAVVEGMY</sequence>
<evidence type="ECO:0000313" key="8">
    <source>
        <dbReference type="Proteomes" id="UP000504636"/>
    </source>
</evidence>
<evidence type="ECO:0000256" key="4">
    <source>
        <dbReference type="PROSITE-ProRule" id="PRU00134"/>
    </source>
</evidence>
<evidence type="ECO:0000313" key="7">
    <source>
        <dbReference type="EMBL" id="KAF2813551.1"/>
    </source>
</evidence>
<organism evidence="7">
    <name type="scientific">Mytilinidion resinicola</name>
    <dbReference type="NCBI Taxonomy" id="574789"/>
    <lineage>
        <taxon>Eukaryota</taxon>
        <taxon>Fungi</taxon>
        <taxon>Dikarya</taxon>
        <taxon>Ascomycota</taxon>
        <taxon>Pezizomycotina</taxon>
        <taxon>Dothideomycetes</taxon>
        <taxon>Pleosporomycetidae</taxon>
        <taxon>Mytilinidiales</taxon>
        <taxon>Mytilinidiaceae</taxon>
        <taxon>Mytilinidion</taxon>
    </lineage>
</organism>
<gene>
    <name evidence="7 9" type="ORF">BDZ99DRAFT_517797</name>
</gene>
<dbReference type="AlphaFoldDB" id="A0A6A6YXJ8"/>
<evidence type="ECO:0000313" key="9">
    <source>
        <dbReference type="RefSeq" id="XP_033580515.1"/>
    </source>
</evidence>
<evidence type="ECO:0000256" key="5">
    <source>
        <dbReference type="SAM" id="MobiDB-lite"/>
    </source>
</evidence>
<feature type="compositionally biased region" description="Basic and acidic residues" evidence="5">
    <location>
        <begin position="398"/>
        <end position="415"/>
    </location>
</feature>
<evidence type="ECO:0000256" key="1">
    <source>
        <dbReference type="ARBA" id="ARBA00022723"/>
    </source>
</evidence>
<name>A0A6A6YXJ8_9PEZI</name>
<accession>A0A6A6YXJ8</accession>
<reference evidence="9" key="2">
    <citation type="submission" date="2020-04" db="EMBL/GenBank/DDBJ databases">
        <authorList>
            <consortium name="NCBI Genome Project"/>
        </authorList>
    </citation>
    <scope>NUCLEOTIDE SEQUENCE</scope>
    <source>
        <strain evidence="9">CBS 304.34</strain>
    </source>
</reference>
<evidence type="ECO:0000256" key="3">
    <source>
        <dbReference type="ARBA" id="ARBA00022833"/>
    </source>
</evidence>
<feature type="domain" description="MYND-type" evidence="6">
    <location>
        <begin position="468"/>
        <end position="505"/>
    </location>
</feature>
<dbReference type="PROSITE" id="PS01360">
    <property type="entry name" value="ZF_MYND_1"/>
    <property type="match status" value="1"/>
</dbReference>
<keyword evidence="3" id="KW-0862">Zinc</keyword>
<keyword evidence="1" id="KW-0479">Metal-binding</keyword>
<evidence type="ECO:0000256" key="2">
    <source>
        <dbReference type="ARBA" id="ARBA00022771"/>
    </source>
</evidence>
<dbReference type="Proteomes" id="UP000504636">
    <property type="component" value="Unplaced"/>
</dbReference>
<dbReference type="GO" id="GO:0008270">
    <property type="term" value="F:zinc ion binding"/>
    <property type="evidence" value="ECO:0007669"/>
    <property type="project" value="UniProtKB-KW"/>
</dbReference>
<evidence type="ECO:0000259" key="6">
    <source>
        <dbReference type="PROSITE" id="PS50865"/>
    </source>
</evidence>
<keyword evidence="2 4" id="KW-0863">Zinc-finger</keyword>
<dbReference type="PROSITE" id="PS50865">
    <property type="entry name" value="ZF_MYND_2"/>
    <property type="match status" value="1"/>
</dbReference>
<dbReference type="Gene3D" id="6.10.140.2220">
    <property type="match status" value="1"/>
</dbReference>
<feature type="region of interest" description="Disordered" evidence="5">
    <location>
        <begin position="382"/>
        <end position="417"/>
    </location>
</feature>
<dbReference type="SUPFAM" id="SSF144232">
    <property type="entry name" value="HIT/MYND zinc finger-like"/>
    <property type="match status" value="1"/>
</dbReference>
<dbReference type="GeneID" id="54466109"/>
<protein>
    <recommendedName>
        <fullName evidence="6">MYND-type domain-containing protein</fullName>
    </recommendedName>
</protein>
<dbReference type="Pfam" id="PF01753">
    <property type="entry name" value="zf-MYND"/>
    <property type="match status" value="1"/>
</dbReference>